<evidence type="ECO:0000256" key="7">
    <source>
        <dbReference type="ARBA" id="ARBA00023163"/>
    </source>
</evidence>
<name>A0ABD2XQN9_9HYME</name>
<dbReference type="Gene3D" id="3.30.160.60">
    <property type="entry name" value="Classic Zinc Finger"/>
    <property type="match status" value="3"/>
</dbReference>
<dbReference type="InterPro" id="IPR036236">
    <property type="entry name" value="Znf_C2H2_sf"/>
</dbReference>
<accession>A0ABD2XQN9</accession>
<dbReference type="PANTHER" id="PTHR24394">
    <property type="entry name" value="ZINC FINGER PROTEIN"/>
    <property type="match status" value="1"/>
</dbReference>
<feature type="domain" description="C2H2-type" evidence="10">
    <location>
        <begin position="90"/>
        <end position="118"/>
    </location>
</feature>
<evidence type="ECO:0000313" key="11">
    <source>
        <dbReference type="EMBL" id="KAL3407112.1"/>
    </source>
</evidence>
<dbReference type="InterPro" id="IPR013087">
    <property type="entry name" value="Znf_C2H2_type"/>
</dbReference>
<gene>
    <name evidence="11" type="ORF">TKK_001178</name>
</gene>
<dbReference type="PANTHER" id="PTHR24394:SF48">
    <property type="entry name" value="ZINC FINGER PROTEIN 771"/>
    <property type="match status" value="1"/>
</dbReference>
<keyword evidence="7" id="KW-0804">Transcription</keyword>
<keyword evidence="2" id="KW-0479">Metal-binding</keyword>
<evidence type="ECO:0000256" key="6">
    <source>
        <dbReference type="ARBA" id="ARBA00023015"/>
    </source>
</evidence>
<evidence type="ECO:0000256" key="2">
    <source>
        <dbReference type="ARBA" id="ARBA00022723"/>
    </source>
</evidence>
<keyword evidence="3" id="KW-0677">Repeat</keyword>
<dbReference type="PROSITE" id="PS00028">
    <property type="entry name" value="ZINC_FINGER_C2H2_1"/>
    <property type="match status" value="2"/>
</dbReference>
<evidence type="ECO:0000256" key="1">
    <source>
        <dbReference type="ARBA" id="ARBA00004123"/>
    </source>
</evidence>
<proteinExistence type="predicted"/>
<dbReference type="PROSITE" id="PS50157">
    <property type="entry name" value="ZINC_FINGER_C2H2_2"/>
    <property type="match status" value="3"/>
</dbReference>
<reference evidence="11 12" key="1">
    <citation type="journal article" date="2024" name="bioRxiv">
        <title>A reference genome for Trichogramma kaykai: A tiny desert-dwelling parasitoid wasp with competing sex-ratio distorters.</title>
        <authorList>
            <person name="Culotta J."/>
            <person name="Lindsey A.R."/>
        </authorList>
    </citation>
    <scope>NUCLEOTIDE SEQUENCE [LARGE SCALE GENOMIC DNA]</scope>
    <source>
        <strain evidence="11 12">KSX58</strain>
    </source>
</reference>
<keyword evidence="12" id="KW-1185">Reference proteome</keyword>
<organism evidence="11 12">
    <name type="scientific">Trichogramma kaykai</name>
    <dbReference type="NCBI Taxonomy" id="54128"/>
    <lineage>
        <taxon>Eukaryota</taxon>
        <taxon>Metazoa</taxon>
        <taxon>Ecdysozoa</taxon>
        <taxon>Arthropoda</taxon>
        <taxon>Hexapoda</taxon>
        <taxon>Insecta</taxon>
        <taxon>Pterygota</taxon>
        <taxon>Neoptera</taxon>
        <taxon>Endopterygota</taxon>
        <taxon>Hymenoptera</taxon>
        <taxon>Apocrita</taxon>
        <taxon>Proctotrupomorpha</taxon>
        <taxon>Chalcidoidea</taxon>
        <taxon>Trichogrammatidae</taxon>
        <taxon>Trichogramma</taxon>
    </lineage>
</organism>
<dbReference type="AlphaFoldDB" id="A0ABD2XQN9"/>
<dbReference type="SUPFAM" id="SSF57667">
    <property type="entry name" value="beta-beta-alpha zinc fingers"/>
    <property type="match status" value="2"/>
</dbReference>
<dbReference type="GO" id="GO:0008270">
    <property type="term" value="F:zinc ion binding"/>
    <property type="evidence" value="ECO:0007669"/>
    <property type="project" value="UniProtKB-KW"/>
</dbReference>
<evidence type="ECO:0000259" key="10">
    <source>
        <dbReference type="PROSITE" id="PS50157"/>
    </source>
</evidence>
<dbReference type="GO" id="GO:0003677">
    <property type="term" value="F:DNA binding"/>
    <property type="evidence" value="ECO:0007669"/>
    <property type="project" value="UniProtKB-KW"/>
</dbReference>
<evidence type="ECO:0000256" key="3">
    <source>
        <dbReference type="ARBA" id="ARBA00022737"/>
    </source>
</evidence>
<feature type="domain" description="C2H2-type" evidence="10">
    <location>
        <begin position="119"/>
        <end position="148"/>
    </location>
</feature>
<evidence type="ECO:0000256" key="5">
    <source>
        <dbReference type="ARBA" id="ARBA00022833"/>
    </source>
</evidence>
<dbReference type="EMBL" id="JBJJXI010000018">
    <property type="protein sequence ID" value="KAL3407112.1"/>
    <property type="molecule type" value="Genomic_DNA"/>
</dbReference>
<keyword evidence="8" id="KW-0539">Nucleus</keyword>
<keyword evidence="4 9" id="KW-0863">Zinc-finger</keyword>
<sequence>MDINSDVVRVKEEPRDTWTKEGGDYVLDSVDSCKTVKIETFPFPELPESHMNSVHIRSKPYECEICHKSYCHKDTLKSHINLVHVRSKLFECEICHKSFGYQSELKRHVNAVHDRSKPFECNICRKSFGQKSTLKTHLNITICNSSKLFYSNPT</sequence>
<dbReference type="GO" id="GO:0005634">
    <property type="term" value="C:nucleus"/>
    <property type="evidence" value="ECO:0007669"/>
    <property type="project" value="UniProtKB-SubCell"/>
</dbReference>
<keyword evidence="5" id="KW-0862">Zinc</keyword>
<feature type="domain" description="C2H2-type" evidence="10">
    <location>
        <begin position="61"/>
        <end position="89"/>
    </location>
</feature>
<protein>
    <recommendedName>
        <fullName evidence="10">C2H2-type domain-containing protein</fullName>
    </recommendedName>
</protein>
<dbReference type="Proteomes" id="UP001627154">
    <property type="component" value="Unassembled WGS sequence"/>
</dbReference>
<dbReference type="SMART" id="SM00355">
    <property type="entry name" value="ZnF_C2H2"/>
    <property type="match status" value="3"/>
</dbReference>
<comment type="subcellular location">
    <subcellularLocation>
        <location evidence="1">Nucleus</location>
    </subcellularLocation>
</comment>
<evidence type="ECO:0000256" key="4">
    <source>
        <dbReference type="ARBA" id="ARBA00022771"/>
    </source>
</evidence>
<comment type="caution">
    <text evidence="11">The sequence shown here is derived from an EMBL/GenBank/DDBJ whole genome shotgun (WGS) entry which is preliminary data.</text>
</comment>
<dbReference type="Pfam" id="PF00096">
    <property type="entry name" value="zf-C2H2"/>
    <property type="match status" value="3"/>
</dbReference>
<evidence type="ECO:0000256" key="8">
    <source>
        <dbReference type="ARBA" id="ARBA00023242"/>
    </source>
</evidence>
<evidence type="ECO:0000256" key="9">
    <source>
        <dbReference type="PROSITE-ProRule" id="PRU00042"/>
    </source>
</evidence>
<dbReference type="FunFam" id="3.30.160.60:FF:000086">
    <property type="entry name" value="transcription factor E4F1 isoform X1"/>
    <property type="match status" value="1"/>
</dbReference>
<evidence type="ECO:0000313" key="12">
    <source>
        <dbReference type="Proteomes" id="UP001627154"/>
    </source>
</evidence>
<keyword evidence="6" id="KW-0805">Transcription regulation</keyword>